<comment type="caution">
    <text evidence="1">The sequence shown here is derived from an EMBL/GenBank/DDBJ whole genome shotgun (WGS) entry which is preliminary data.</text>
</comment>
<dbReference type="Proteomes" id="UP000463700">
    <property type="component" value="Unassembled WGS sequence"/>
</dbReference>
<gene>
    <name evidence="1" type="ORF">FSO04_04395</name>
</gene>
<name>A0A6N6WL96_9BURK</name>
<dbReference type="EMBL" id="VOSW01000005">
    <property type="protein sequence ID" value="KAE8761243.1"/>
    <property type="molecule type" value="Genomic_DNA"/>
</dbReference>
<dbReference type="RefSeq" id="WP_154558536.1">
    <property type="nucleotide sequence ID" value="NZ_VOSW01000005.1"/>
</dbReference>
<protein>
    <recommendedName>
        <fullName evidence="3">Winged helix-turn helix domain-containing protein</fullName>
    </recommendedName>
</protein>
<dbReference type="OrthoDB" id="9065453at2"/>
<proteinExistence type="predicted"/>
<dbReference type="AlphaFoldDB" id="A0A6N6WL96"/>
<evidence type="ECO:0000313" key="1">
    <source>
        <dbReference type="EMBL" id="KAE8761243.1"/>
    </source>
</evidence>
<evidence type="ECO:0008006" key="3">
    <source>
        <dbReference type="Google" id="ProtNLM"/>
    </source>
</evidence>
<organism evidence="1 2">
    <name type="scientific">Paraburkholderia madseniana</name>
    <dbReference type="NCBI Taxonomy" id="2599607"/>
    <lineage>
        <taxon>Bacteria</taxon>
        <taxon>Pseudomonadati</taxon>
        <taxon>Pseudomonadota</taxon>
        <taxon>Betaproteobacteria</taxon>
        <taxon>Burkholderiales</taxon>
        <taxon>Burkholderiaceae</taxon>
        <taxon>Paraburkholderia</taxon>
    </lineage>
</organism>
<accession>A0A6N6WL96</accession>
<sequence length="196" mass="21959">MVFGAAARHGSDKLESVALTVGLCVESVKRYKAVLDTRGVAALDKMSVGGGKSALDEEARAWIVDAVRGSPRRHGFEVDRWSNPVLQAVIERQFGQRFSIVYVRQLTINLGVHDRMRSCKTPIRRAPGILDDQALSWIAAALRHSPRLHDFDSDLWTNQRHGTIIERKLGVRYSRSHVWKIATDLGLSHLLSKARK</sequence>
<evidence type="ECO:0000313" key="2">
    <source>
        <dbReference type="Proteomes" id="UP000463700"/>
    </source>
</evidence>
<reference evidence="1 2" key="1">
    <citation type="journal article" date="2020" name="Int. J. Syst. Evol. Microbiol.">
        <title>Paraburkholderia madseniana sp. nov., a phenolic acid-degrading bacterium isolated from acidic forest soil.</title>
        <authorList>
            <person name="Wilhelm R.C."/>
            <person name="Murphy S.J.L."/>
            <person name="Feriancek N.M."/>
            <person name="Karasz D.C."/>
            <person name="DeRito C.M."/>
            <person name="Newman J.D."/>
            <person name="Buckley D.H."/>
        </authorList>
    </citation>
    <scope>NUCLEOTIDE SEQUENCE [LARGE SCALE GENOMIC DNA]</scope>
    <source>
        <strain evidence="1 2">RP11</strain>
    </source>
</reference>